<dbReference type="UniPathway" id="UPA00148"/>
<dbReference type="InterPro" id="IPR006363">
    <property type="entry name" value="Cbl_synth_CobJ/CibH_dom"/>
</dbReference>
<evidence type="ECO:0000313" key="8">
    <source>
        <dbReference type="Proteomes" id="UP000244240"/>
    </source>
</evidence>
<evidence type="ECO:0000259" key="6">
    <source>
        <dbReference type="Pfam" id="PF00590"/>
    </source>
</evidence>
<comment type="caution">
    <text evidence="7">The sequence shown here is derived from an EMBL/GenBank/DDBJ whole genome shotgun (WGS) entry which is preliminary data.</text>
</comment>
<dbReference type="GO" id="GO:0008168">
    <property type="term" value="F:methyltransferase activity"/>
    <property type="evidence" value="ECO:0007669"/>
    <property type="project" value="UniProtKB-KW"/>
</dbReference>
<dbReference type="SUPFAM" id="SSF53790">
    <property type="entry name" value="Tetrapyrrole methylase"/>
    <property type="match status" value="1"/>
</dbReference>
<comment type="pathway">
    <text evidence="1">Cofactor biosynthesis; adenosylcobalamin biosynthesis.</text>
</comment>
<dbReference type="InterPro" id="IPR014777">
    <property type="entry name" value="4pyrrole_Mease_sub1"/>
</dbReference>
<evidence type="ECO:0000313" key="7">
    <source>
        <dbReference type="EMBL" id="PTX64568.1"/>
    </source>
</evidence>
<organism evidence="7 8">
    <name type="scientific">Melghirimyces profundicolus</name>
    <dbReference type="NCBI Taxonomy" id="1242148"/>
    <lineage>
        <taxon>Bacteria</taxon>
        <taxon>Bacillati</taxon>
        <taxon>Bacillota</taxon>
        <taxon>Bacilli</taxon>
        <taxon>Bacillales</taxon>
        <taxon>Thermoactinomycetaceae</taxon>
        <taxon>Melghirimyces</taxon>
    </lineage>
</organism>
<dbReference type="NCBIfam" id="TIGR01466">
    <property type="entry name" value="cobJ_cbiH"/>
    <property type="match status" value="1"/>
</dbReference>
<dbReference type="Gene3D" id="3.40.1010.10">
    <property type="entry name" value="Cobalt-precorrin-4 Transmethylase, Domain 1"/>
    <property type="match status" value="1"/>
</dbReference>
<dbReference type="Proteomes" id="UP000244240">
    <property type="component" value="Unassembled WGS sequence"/>
</dbReference>
<keyword evidence="3 7" id="KW-0489">Methyltransferase</keyword>
<dbReference type="InterPro" id="IPR035996">
    <property type="entry name" value="4pyrrol_Methylase_sf"/>
</dbReference>
<keyword evidence="2" id="KW-0169">Cobalamin biosynthesis</keyword>
<proteinExistence type="predicted"/>
<evidence type="ECO:0000256" key="4">
    <source>
        <dbReference type="ARBA" id="ARBA00022679"/>
    </source>
</evidence>
<keyword evidence="4 7" id="KW-0808">Transferase</keyword>
<dbReference type="OrthoDB" id="9772960at2"/>
<dbReference type="PANTHER" id="PTHR47036:SF1">
    <property type="entry name" value="COBALT-FACTOR III C(17)-METHYLTRANSFERASE-RELATED"/>
    <property type="match status" value="1"/>
</dbReference>
<evidence type="ECO:0000256" key="1">
    <source>
        <dbReference type="ARBA" id="ARBA00004953"/>
    </source>
</evidence>
<dbReference type="CDD" id="cd11646">
    <property type="entry name" value="Precorrin_3B_C17_MT"/>
    <property type="match status" value="1"/>
</dbReference>
<keyword evidence="5" id="KW-0949">S-adenosyl-L-methionine</keyword>
<reference evidence="7 8" key="1">
    <citation type="submission" date="2018-04" db="EMBL/GenBank/DDBJ databases">
        <title>Genomic Encyclopedia of Archaeal and Bacterial Type Strains, Phase II (KMG-II): from individual species to whole genera.</title>
        <authorList>
            <person name="Goeker M."/>
        </authorList>
    </citation>
    <scope>NUCLEOTIDE SEQUENCE [LARGE SCALE GENOMIC DNA]</scope>
    <source>
        <strain evidence="7 8">DSM 45787</strain>
    </source>
</reference>
<dbReference type="InterPro" id="IPR000878">
    <property type="entry name" value="4pyrrol_Mease"/>
</dbReference>
<dbReference type="AlphaFoldDB" id="A0A2T6C8C9"/>
<evidence type="ECO:0000256" key="3">
    <source>
        <dbReference type="ARBA" id="ARBA00022603"/>
    </source>
</evidence>
<keyword evidence="8" id="KW-1185">Reference proteome</keyword>
<accession>A0A2T6C8C9</accession>
<dbReference type="Pfam" id="PF00590">
    <property type="entry name" value="TP_methylase"/>
    <property type="match status" value="1"/>
</dbReference>
<dbReference type="InterPro" id="IPR014776">
    <property type="entry name" value="4pyrrole_Mease_sub2"/>
</dbReference>
<dbReference type="Gene3D" id="3.30.950.10">
    <property type="entry name" value="Methyltransferase, Cobalt-precorrin-4 Transmethylase, Domain 2"/>
    <property type="match status" value="1"/>
</dbReference>
<dbReference type="EMBL" id="QBKR01000002">
    <property type="protein sequence ID" value="PTX64568.1"/>
    <property type="molecule type" value="Genomic_DNA"/>
</dbReference>
<dbReference type="GO" id="GO:0009236">
    <property type="term" value="P:cobalamin biosynthetic process"/>
    <property type="evidence" value="ECO:0007669"/>
    <property type="project" value="UniProtKB-UniPathway"/>
</dbReference>
<sequence length="264" mass="29148">MSQRGGIRIIGLGPGDPGLMTPRASEALEGAEVVIGYRGYVERVKPQLGDQRVIARELTEEVDRAREAYRYAMDGYRVAVISSGDPGIYAMAGLVFEVLKEAGWREREGPAVEVVPGVSALQACAARVGAPLMHDFCAVSLSDLLTPRDVIRRRLQAAAAGDFVTALYNPRSKRRVEPIREAKDIFLRYRSGETPVALVRNAYREGEEIRLTVLAQMLSHPVDMLTTVLIGNSHTVFYEGKMLTPRGYRARYPLSVSEKKEGRA</sequence>
<evidence type="ECO:0000256" key="2">
    <source>
        <dbReference type="ARBA" id="ARBA00022573"/>
    </source>
</evidence>
<dbReference type="PANTHER" id="PTHR47036">
    <property type="entry name" value="COBALT-FACTOR III C(17)-METHYLTRANSFERASE-RELATED"/>
    <property type="match status" value="1"/>
</dbReference>
<dbReference type="RefSeq" id="WP_108021640.1">
    <property type="nucleotide sequence ID" value="NZ_QBKR01000002.1"/>
</dbReference>
<dbReference type="GO" id="GO:0032259">
    <property type="term" value="P:methylation"/>
    <property type="evidence" value="ECO:0007669"/>
    <property type="project" value="UniProtKB-KW"/>
</dbReference>
<protein>
    <submittedName>
        <fullName evidence="7">Precorrin-3B C17-methyltransferase</fullName>
    </submittedName>
</protein>
<dbReference type="InterPro" id="IPR051810">
    <property type="entry name" value="Precorrin_MeTrfase"/>
</dbReference>
<name>A0A2T6C8C9_9BACL</name>
<evidence type="ECO:0000256" key="5">
    <source>
        <dbReference type="ARBA" id="ARBA00022691"/>
    </source>
</evidence>
<gene>
    <name evidence="7" type="ORF">C8P63_10261</name>
</gene>
<feature type="domain" description="Tetrapyrrole methylase" evidence="6">
    <location>
        <begin position="9"/>
        <end position="216"/>
    </location>
</feature>